<gene>
    <name evidence="3" type="ORF">ACIB24_00765</name>
</gene>
<reference evidence="3 4" key="1">
    <citation type="submission" date="2024-10" db="EMBL/GenBank/DDBJ databases">
        <title>The Natural Products Discovery Center: Release of the First 8490 Sequenced Strains for Exploring Actinobacteria Biosynthetic Diversity.</title>
        <authorList>
            <person name="Kalkreuter E."/>
            <person name="Kautsar S.A."/>
            <person name="Yang D."/>
            <person name="Bader C.D."/>
            <person name="Teijaro C.N."/>
            <person name="Fluegel L."/>
            <person name="Davis C.M."/>
            <person name="Simpson J.R."/>
            <person name="Lauterbach L."/>
            <person name="Steele A.D."/>
            <person name="Gui C."/>
            <person name="Meng S."/>
            <person name="Li G."/>
            <person name="Viehrig K."/>
            <person name="Ye F."/>
            <person name="Su P."/>
            <person name="Kiefer A.F."/>
            <person name="Nichols A."/>
            <person name="Cepeda A.J."/>
            <person name="Yan W."/>
            <person name="Fan B."/>
            <person name="Jiang Y."/>
            <person name="Adhikari A."/>
            <person name="Zheng C.-J."/>
            <person name="Schuster L."/>
            <person name="Cowan T.M."/>
            <person name="Smanski M.J."/>
            <person name="Chevrette M.G."/>
            <person name="De Carvalho L.P.S."/>
            <person name="Shen B."/>
        </authorList>
    </citation>
    <scope>NUCLEOTIDE SEQUENCE [LARGE SCALE GENOMIC DNA]</scope>
    <source>
        <strain evidence="3 4">NPDC049639</strain>
    </source>
</reference>
<evidence type="ECO:0000313" key="4">
    <source>
        <dbReference type="Proteomes" id="UP001612915"/>
    </source>
</evidence>
<evidence type="ECO:0000256" key="2">
    <source>
        <dbReference type="SAM" id="SignalP"/>
    </source>
</evidence>
<evidence type="ECO:0000313" key="3">
    <source>
        <dbReference type="EMBL" id="MFI7585587.1"/>
    </source>
</evidence>
<organism evidence="3 4">
    <name type="scientific">Spongisporangium articulatum</name>
    <dbReference type="NCBI Taxonomy" id="3362603"/>
    <lineage>
        <taxon>Bacteria</taxon>
        <taxon>Bacillati</taxon>
        <taxon>Actinomycetota</taxon>
        <taxon>Actinomycetes</taxon>
        <taxon>Kineosporiales</taxon>
        <taxon>Kineosporiaceae</taxon>
        <taxon>Spongisporangium</taxon>
    </lineage>
</organism>
<dbReference type="RefSeq" id="WP_398273720.1">
    <property type="nucleotide sequence ID" value="NZ_JBITLV010000001.1"/>
</dbReference>
<protein>
    <submittedName>
        <fullName evidence="3">Uncharacterized protein</fullName>
    </submittedName>
</protein>
<accession>A0ABW8AIY3</accession>
<sequence>MPRARLTAVLLLAGLGAVTAGIGAAATQPDDGSAAAAATPSSTPVASSVPAQPLDVAAENARPGFAGWRVPAARTSAAGLRLTVAATSVAPGEGFAVTAASEQPVTLSALRIGWYGGAGAREVWRGTSPPSGRIDTTGWPAGTYLIRADSGPATRYGTLAVRSADARGRVLVMSSPATWRTPGGFLRGELGVVQVAERYGAPLAYATEADVAAHPALLKGAAAVVTGSSRDWPAGLAAAVRAAARTGTNLAFFGAGTGDGATTRLTGQSPACRPTSSVRADWVVRDAGWWGYQGLTVYPGLLVPGLVAGGSDRAAIAAGSARQRTTVAGTWVGCGAQASTQAATYSVLGSGAVVFSAGTGAWACTVNRTCSGGVPAQAQRFAVRVTKNVLSAVATPKAGRKLAEAGQ</sequence>
<feature type="region of interest" description="Disordered" evidence="1">
    <location>
        <begin position="29"/>
        <end position="49"/>
    </location>
</feature>
<feature type="chain" id="PRO_5047110260" evidence="2">
    <location>
        <begin position="21"/>
        <end position="407"/>
    </location>
</feature>
<dbReference type="Proteomes" id="UP001612915">
    <property type="component" value="Unassembled WGS sequence"/>
</dbReference>
<dbReference type="EMBL" id="JBITLV010000001">
    <property type="protein sequence ID" value="MFI7585587.1"/>
    <property type="molecule type" value="Genomic_DNA"/>
</dbReference>
<feature type="signal peptide" evidence="2">
    <location>
        <begin position="1"/>
        <end position="20"/>
    </location>
</feature>
<evidence type="ECO:0000256" key="1">
    <source>
        <dbReference type="SAM" id="MobiDB-lite"/>
    </source>
</evidence>
<keyword evidence="4" id="KW-1185">Reference proteome</keyword>
<proteinExistence type="predicted"/>
<keyword evidence="2" id="KW-0732">Signal</keyword>
<comment type="caution">
    <text evidence="3">The sequence shown here is derived from an EMBL/GenBank/DDBJ whole genome shotgun (WGS) entry which is preliminary data.</text>
</comment>
<name>A0ABW8AIY3_9ACTN</name>